<protein>
    <submittedName>
        <fullName evidence="2">Uncharacterized protein</fullName>
    </submittedName>
</protein>
<feature type="transmembrane region" description="Helical" evidence="1">
    <location>
        <begin position="52"/>
        <end position="75"/>
    </location>
</feature>
<name>A0ABW3WQD3_9FLAO</name>
<proteinExistence type="predicted"/>
<keyword evidence="3" id="KW-1185">Reference proteome</keyword>
<keyword evidence="1" id="KW-0812">Transmembrane</keyword>
<feature type="transmembrane region" description="Helical" evidence="1">
    <location>
        <begin position="114"/>
        <end position="131"/>
    </location>
</feature>
<reference evidence="3" key="1">
    <citation type="journal article" date="2019" name="Int. J. Syst. Evol. Microbiol.">
        <title>The Global Catalogue of Microorganisms (GCM) 10K type strain sequencing project: providing services to taxonomists for standard genome sequencing and annotation.</title>
        <authorList>
            <consortium name="The Broad Institute Genomics Platform"/>
            <consortium name="The Broad Institute Genome Sequencing Center for Infectious Disease"/>
            <person name="Wu L."/>
            <person name="Ma J."/>
        </authorList>
    </citation>
    <scope>NUCLEOTIDE SEQUENCE [LARGE SCALE GENOMIC DNA]</scope>
    <source>
        <strain evidence="3">CCUG 62221</strain>
    </source>
</reference>
<gene>
    <name evidence="2" type="ORF">ACFQ5N_11485</name>
</gene>
<keyword evidence="1" id="KW-0472">Membrane</keyword>
<comment type="caution">
    <text evidence="2">The sequence shown here is derived from an EMBL/GenBank/DDBJ whole genome shotgun (WGS) entry which is preliminary data.</text>
</comment>
<keyword evidence="1" id="KW-1133">Transmembrane helix</keyword>
<evidence type="ECO:0000256" key="1">
    <source>
        <dbReference type="SAM" id="Phobius"/>
    </source>
</evidence>
<evidence type="ECO:0000313" key="2">
    <source>
        <dbReference type="EMBL" id="MFD1294459.1"/>
    </source>
</evidence>
<dbReference type="EMBL" id="JBHTMV010000004">
    <property type="protein sequence ID" value="MFD1294459.1"/>
    <property type="molecule type" value="Genomic_DNA"/>
</dbReference>
<dbReference type="RefSeq" id="WP_386809649.1">
    <property type="nucleotide sequence ID" value="NZ_JBHTMV010000004.1"/>
</dbReference>
<dbReference type="Proteomes" id="UP001597241">
    <property type="component" value="Unassembled WGS sequence"/>
</dbReference>
<feature type="transmembrane region" description="Helical" evidence="1">
    <location>
        <begin position="82"/>
        <end position="102"/>
    </location>
</feature>
<evidence type="ECO:0000313" key="3">
    <source>
        <dbReference type="Proteomes" id="UP001597241"/>
    </source>
</evidence>
<feature type="transmembrane region" description="Helical" evidence="1">
    <location>
        <begin position="9"/>
        <end position="32"/>
    </location>
</feature>
<sequence length="161" mass="19460">MKNQKRRSLLLGSIIILLIISTPYFLYLYRAIPDDIEYYKTFWGLEIKGGYYVYVQSYVYTFFGKFVPFLLLIIWFITNKHWWVHALIIPISVYLFQIIAVINDSELYYDEIEFIYTVPIGVIIMVVLYFLRNKMSIYIHALDLKKEMDENMKTPKKFKKY</sequence>
<accession>A0ABW3WQD3</accession>
<organism evidence="2 3">
    <name type="scientific">Lutibacter holmesii</name>
    <dbReference type="NCBI Taxonomy" id="1137985"/>
    <lineage>
        <taxon>Bacteria</taxon>
        <taxon>Pseudomonadati</taxon>
        <taxon>Bacteroidota</taxon>
        <taxon>Flavobacteriia</taxon>
        <taxon>Flavobacteriales</taxon>
        <taxon>Flavobacteriaceae</taxon>
        <taxon>Lutibacter</taxon>
    </lineage>
</organism>